<name>A0A4Z2EMU7_9TELE</name>
<dbReference type="AlphaFoldDB" id="A0A4Z2EMU7"/>
<comment type="caution">
    <text evidence="2">The sequence shown here is derived from an EMBL/GenBank/DDBJ whole genome shotgun (WGS) entry which is preliminary data.</text>
</comment>
<evidence type="ECO:0000256" key="1">
    <source>
        <dbReference type="SAM" id="MobiDB-lite"/>
    </source>
</evidence>
<feature type="compositionally biased region" description="Basic and acidic residues" evidence="1">
    <location>
        <begin position="77"/>
        <end position="87"/>
    </location>
</feature>
<proteinExistence type="predicted"/>
<dbReference type="EMBL" id="SRLO01005194">
    <property type="protein sequence ID" value="TNN29794.1"/>
    <property type="molecule type" value="Genomic_DNA"/>
</dbReference>
<feature type="region of interest" description="Disordered" evidence="1">
    <location>
        <begin position="1"/>
        <end position="101"/>
    </location>
</feature>
<evidence type="ECO:0000313" key="3">
    <source>
        <dbReference type="Proteomes" id="UP000314294"/>
    </source>
</evidence>
<sequence>MAAERSDGGRETGRERPSIPINPPASERSFTVPRRGTASDLPPLISRGSRHFADTSNPTAAARPPSLRRLAEVTTPEGHEPPRRTARVDFSSGRAPLSGSPMWFHLDRQGLRLRSADGLSGYRAEAVRGRPR</sequence>
<dbReference type="Proteomes" id="UP000314294">
    <property type="component" value="Unassembled WGS sequence"/>
</dbReference>
<organism evidence="2 3">
    <name type="scientific">Liparis tanakae</name>
    <name type="common">Tanaka's snailfish</name>
    <dbReference type="NCBI Taxonomy" id="230148"/>
    <lineage>
        <taxon>Eukaryota</taxon>
        <taxon>Metazoa</taxon>
        <taxon>Chordata</taxon>
        <taxon>Craniata</taxon>
        <taxon>Vertebrata</taxon>
        <taxon>Euteleostomi</taxon>
        <taxon>Actinopterygii</taxon>
        <taxon>Neopterygii</taxon>
        <taxon>Teleostei</taxon>
        <taxon>Neoteleostei</taxon>
        <taxon>Acanthomorphata</taxon>
        <taxon>Eupercaria</taxon>
        <taxon>Perciformes</taxon>
        <taxon>Cottioidei</taxon>
        <taxon>Cottales</taxon>
        <taxon>Liparidae</taxon>
        <taxon>Liparis</taxon>
    </lineage>
</organism>
<keyword evidence="3" id="KW-1185">Reference proteome</keyword>
<evidence type="ECO:0000313" key="2">
    <source>
        <dbReference type="EMBL" id="TNN29794.1"/>
    </source>
</evidence>
<feature type="compositionally biased region" description="Basic and acidic residues" evidence="1">
    <location>
        <begin position="1"/>
        <end position="17"/>
    </location>
</feature>
<accession>A0A4Z2EMU7</accession>
<gene>
    <name evidence="2" type="ORF">EYF80_060056</name>
</gene>
<reference evidence="2 3" key="1">
    <citation type="submission" date="2019-03" db="EMBL/GenBank/DDBJ databases">
        <title>First draft genome of Liparis tanakae, snailfish: a comprehensive survey of snailfish specific genes.</title>
        <authorList>
            <person name="Kim W."/>
            <person name="Song I."/>
            <person name="Jeong J.-H."/>
            <person name="Kim D."/>
            <person name="Kim S."/>
            <person name="Ryu S."/>
            <person name="Song J.Y."/>
            <person name="Lee S.K."/>
        </authorList>
    </citation>
    <scope>NUCLEOTIDE SEQUENCE [LARGE SCALE GENOMIC DNA]</scope>
    <source>
        <tissue evidence="2">Muscle</tissue>
    </source>
</reference>
<protein>
    <submittedName>
        <fullName evidence="2">Uncharacterized protein</fullName>
    </submittedName>
</protein>